<sequence length="240" mass="25743" precursor="true">MSYFERWRLPRRAILLSAGLVAVAGGLGWAIGVSSAQDEHNARAYARHRIPVINAKLRDVESGFIIFSGDSHADLYRQPSSLCGRDTVNAGVSGANADVYSETLAQLSFPRRAALAVLTIGTNDLLRKRAPDPDAFLVRVSRVLDGLQKKADLIVVTAVPPVGEKEAKNFNVEAIESYSQVIAQACSGVDGCSFHDPYASLRSSNFGVSRPGAMADGIHVASYRKVYATLPLCALIAQAQ</sequence>
<dbReference type="Gene3D" id="3.40.50.1110">
    <property type="entry name" value="SGNH hydrolase"/>
    <property type="match status" value="1"/>
</dbReference>
<dbReference type="InterPro" id="IPR013830">
    <property type="entry name" value="SGNH_hydro"/>
</dbReference>
<dbReference type="InterPro" id="IPR036514">
    <property type="entry name" value="SGNH_hydro_sf"/>
</dbReference>
<evidence type="ECO:0000313" key="3">
    <source>
        <dbReference type="Proteomes" id="UP000003947"/>
    </source>
</evidence>
<dbReference type="GO" id="GO:0016788">
    <property type="term" value="F:hydrolase activity, acting on ester bonds"/>
    <property type="evidence" value="ECO:0007669"/>
    <property type="project" value="UniProtKB-ARBA"/>
</dbReference>
<dbReference type="AlphaFoldDB" id="I4YNQ3"/>
<feature type="domain" description="SGNH hydrolase-type esterase" evidence="1">
    <location>
        <begin position="77"/>
        <end position="219"/>
    </location>
</feature>
<protein>
    <recommendedName>
        <fullName evidence="1">SGNH hydrolase-type esterase domain-containing protein</fullName>
    </recommendedName>
</protein>
<name>I4YNQ3_9HYPH</name>
<dbReference type="SUPFAM" id="SSF52266">
    <property type="entry name" value="SGNH hydrolase"/>
    <property type="match status" value="1"/>
</dbReference>
<dbReference type="EMBL" id="JH660647">
    <property type="protein sequence ID" value="EIM25595.1"/>
    <property type="molecule type" value="Genomic_DNA"/>
</dbReference>
<dbReference type="RefSeq" id="WP_009494054.1">
    <property type="nucleotide sequence ID" value="NZ_CP141048.1"/>
</dbReference>
<dbReference type="OrthoDB" id="8355047at2"/>
<dbReference type="CDD" id="cd00229">
    <property type="entry name" value="SGNH_hydrolase"/>
    <property type="match status" value="1"/>
</dbReference>
<dbReference type="HOGENOM" id="CLU_1203707_0_0_5"/>
<dbReference type="eggNOG" id="ENOG5033VRK">
    <property type="taxonomic scope" value="Bacteria"/>
</dbReference>
<reference evidence="2 3" key="1">
    <citation type="submission" date="2012-02" db="EMBL/GenBank/DDBJ databases">
        <title>Improved High-Quality Draft sequence of Microvirga sp. WSM3557.</title>
        <authorList>
            <consortium name="US DOE Joint Genome Institute"/>
            <person name="Lucas S."/>
            <person name="Han J."/>
            <person name="Lapidus A."/>
            <person name="Cheng J.-F."/>
            <person name="Goodwin L."/>
            <person name="Pitluck S."/>
            <person name="Peters L."/>
            <person name="Zhang X."/>
            <person name="Detter J.C."/>
            <person name="Han C."/>
            <person name="Tapia R."/>
            <person name="Land M."/>
            <person name="Hauser L."/>
            <person name="Kyrpides N."/>
            <person name="Ivanova N."/>
            <person name="Pagani I."/>
            <person name="Brau L."/>
            <person name="Yates R."/>
            <person name="O'Hara G."/>
            <person name="Rui T."/>
            <person name="Howieson J."/>
            <person name="Reeve W."/>
            <person name="Woyke T."/>
        </authorList>
    </citation>
    <scope>NUCLEOTIDE SEQUENCE [LARGE SCALE GENOMIC DNA]</scope>
    <source>
        <strain evidence="2 3">WSM3557</strain>
    </source>
</reference>
<dbReference type="PATRIC" id="fig|864069.3.peg.6770"/>
<evidence type="ECO:0000313" key="2">
    <source>
        <dbReference type="EMBL" id="EIM25595.1"/>
    </source>
</evidence>
<accession>I4YNQ3</accession>
<gene>
    <name evidence="2" type="ORF">MicloDRAFT_00063220</name>
</gene>
<keyword evidence="3" id="KW-1185">Reference proteome</keyword>
<dbReference type="STRING" id="864069.MicloDRAFT_00063220"/>
<dbReference type="Proteomes" id="UP000003947">
    <property type="component" value="Unassembled WGS sequence"/>
</dbReference>
<evidence type="ECO:0000259" key="1">
    <source>
        <dbReference type="Pfam" id="PF13472"/>
    </source>
</evidence>
<dbReference type="Pfam" id="PF13472">
    <property type="entry name" value="Lipase_GDSL_2"/>
    <property type="match status" value="1"/>
</dbReference>
<organism evidence="2 3">
    <name type="scientific">Microvirga lotononidis</name>
    <dbReference type="NCBI Taxonomy" id="864069"/>
    <lineage>
        <taxon>Bacteria</taxon>
        <taxon>Pseudomonadati</taxon>
        <taxon>Pseudomonadota</taxon>
        <taxon>Alphaproteobacteria</taxon>
        <taxon>Hyphomicrobiales</taxon>
        <taxon>Methylobacteriaceae</taxon>
        <taxon>Microvirga</taxon>
    </lineage>
</organism>
<proteinExistence type="predicted"/>